<keyword evidence="2" id="KW-0239">DNA-directed DNA polymerase</keyword>
<dbReference type="GO" id="GO:0008408">
    <property type="term" value="F:3'-5' exonuclease activity"/>
    <property type="evidence" value="ECO:0007669"/>
    <property type="project" value="InterPro"/>
</dbReference>
<dbReference type="SUPFAM" id="SSF52540">
    <property type="entry name" value="P-loop containing nucleoside triphosphate hydrolases"/>
    <property type="match status" value="1"/>
</dbReference>
<name>A0AAW9R9G6_9GAMM</name>
<organism evidence="4 5">
    <name type="scientific">Elongatibacter sediminis</name>
    <dbReference type="NCBI Taxonomy" id="3119006"/>
    <lineage>
        <taxon>Bacteria</taxon>
        <taxon>Pseudomonadati</taxon>
        <taxon>Pseudomonadota</taxon>
        <taxon>Gammaproteobacteria</taxon>
        <taxon>Chromatiales</taxon>
        <taxon>Wenzhouxiangellaceae</taxon>
        <taxon>Elongatibacter</taxon>
    </lineage>
</organism>
<evidence type="ECO:0000313" key="5">
    <source>
        <dbReference type="Proteomes" id="UP001359886"/>
    </source>
</evidence>
<dbReference type="NCBIfam" id="TIGR00678">
    <property type="entry name" value="holB"/>
    <property type="match status" value="1"/>
</dbReference>
<gene>
    <name evidence="4" type="primary">holB</name>
    <name evidence="4" type="ORF">V3330_12020</name>
</gene>
<dbReference type="InterPro" id="IPR004622">
    <property type="entry name" value="DNA_pol_HolB"/>
</dbReference>
<comment type="catalytic activity">
    <reaction evidence="3">
        <text>DNA(n) + a 2'-deoxyribonucleoside 5'-triphosphate = DNA(n+1) + diphosphate</text>
        <dbReference type="Rhea" id="RHEA:22508"/>
        <dbReference type="Rhea" id="RHEA-COMP:17339"/>
        <dbReference type="Rhea" id="RHEA-COMP:17340"/>
        <dbReference type="ChEBI" id="CHEBI:33019"/>
        <dbReference type="ChEBI" id="CHEBI:61560"/>
        <dbReference type="ChEBI" id="CHEBI:173112"/>
        <dbReference type="EC" id="2.7.7.7"/>
    </reaction>
</comment>
<dbReference type="EC" id="2.7.7.7" evidence="1"/>
<dbReference type="RefSeq" id="WP_354695670.1">
    <property type="nucleotide sequence ID" value="NZ_JAZHOG010000007.1"/>
</dbReference>
<evidence type="ECO:0000256" key="1">
    <source>
        <dbReference type="ARBA" id="ARBA00012417"/>
    </source>
</evidence>
<accession>A0AAW9R9G6</accession>
<dbReference type="Pfam" id="PF13177">
    <property type="entry name" value="DNA_pol3_delta2"/>
    <property type="match status" value="1"/>
</dbReference>
<protein>
    <recommendedName>
        <fullName evidence="1">DNA-directed DNA polymerase</fullName>
        <ecNumber evidence="1">2.7.7.7</ecNumber>
    </recommendedName>
</protein>
<evidence type="ECO:0000256" key="3">
    <source>
        <dbReference type="ARBA" id="ARBA00049244"/>
    </source>
</evidence>
<keyword evidence="5" id="KW-1185">Reference proteome</keyword>
<dbReference type="AlphaFoldDB" id="A0AAW9R9G6"/>
<sequence>MTYPWLTEAEARLARNATEDRQAHALLFSGPAGLGKVGLALGEARDLLCLEQTRPACGTCRSCQLMQGGAHPDFRRVTFEPNDKGQMRKEIVVDQIRALITSLQLTNTLSQRKVAIVHPAEAMNRNAANALLKTLEEPAGDVVLILVSHDEARLPATVRSRCQSVAIRQPETTEAADWLAGQAGTDRESALLALEAGAGSPLQAAELLDSGRIDDFRQLCEALDRLATEPGGATDAFTRLMELDSAECWRWLSLASAARARRRLSREAESAGISGLLHLNALANRNLRLVATPVRQDLLLRDWLVQWQQTAGR</sequence>
<dbReference type="InterPro" id="IPR027417">
    <property type="entry name" value="P-loop_NTPase"/>
</dbReference>
<comment type="caution">
    <text evidence="4">The sequence shown here is derived from an EMBL/GenBank/DDBJ whole genome shotgun (WGS) entry which is preliminary data.</text>
</comment>
<dbReference type="InterPro" id="IPR050238">
    <property type="entry name" value="DNA_Rep/Repair_Clamp_Loader"/>
</dbReference>
<dbReference type="GO" id="GO:0009360">
    <property type="term" value="C:DNA polymerase III complex"/>
    <property type="evidence" value="ECO:0007669"/>
    <property type="project" value="TreeGrafter"/>
</dbReference>
<keyword evidence="4" id="KW-0548">Nucleotidyltransferase</keyword>
<proteinExistence type="predicted"/>
<dbReference type="Proteomes" id="UP001359886">
    <property type="component" value="Unassembled WGS sequence"/>
</dbReference>
<keyword evidence="4" id="KW-0808">Transferase</keyword>
<dbReference type="Gene3D" id="3.40.50.300">
    <property type="entry name" value="P-loop containing nucleotide triphosphate hydrolases"/>
    <property type="match status" value="1"/>
</dbReference>
<evidence type="ECO:0000313" key="4">
    <source>
        <dbReference type="EMBL" id="MEJ8568352.1"/>
    </source>
</evidence>
<dbReference type="GO" id="GO:0003887">
    <property type="term" value="F:DNA-directed DNA polymerase activity"/>
    <property type="evidence" value="ECO:0007669"/>
    <property type="project" value="UniProtKB-KW"/>
</dbReference>
<dbReference type="GO" id="GO:0006261">
    <property type="term" value="P:DNA-templated DNA replication"/>
    <property type="evidence" value="ECO:0007669"/>
    <property type="project" value="TreeGrafter"/>
</dbReference>
<dbReference type="PANTHER" id="PTHR11669">
    <property type="entry name" value="REPLICATION FACTOR C / DNA POLYMERASE III GAMMA-TAU SUBUNIT"/>
    <property type="match status" value="1"/>
</dbReference>
<dbReference type="EMBL" id="JAZHOG010000007">
    <property type="protein sequence ID" value="MEJ8568352.1"/>
    <property type="molecule type" value="Genomic_DNA"/>
</dbReference>
<reference evidence="4 5" key="1">
    <citation type="submission" date="2024-02" db="EMBL/GenBank/DDBJ databases">
        <title>A novel Wenzhouxiangellaceae bacterium, isolated from coastal sediments.</title>
        <authorList>
            <person name="Du Z.-J."/>
            <person name="Ye Y.-Q."/>
            <person name="Zhang X.-Y."/>
        </authorList>
    </citation>
    <scope>NUCLEOTIDE SEQUENCE [LARGE SCALE GENOMIC DNA]</scope>
    <source>
        <strain evidence="4 5">CH-27</strain>
    </source>
</reference>
<dbReference type="PANTHER" id="PTHR11669:SF8">
    <property type="entry name" value="DNA POLYMERASE III SUBUNIT DELTA"/>
    <property type="match status" value="1"/>
</dbReference>
<evidence type="ECO:0000256" key="2">
    <source>
        <dbReference type="ARBA" id="ARBA00022932"/>
    </source>
</evidence>